<evidence type="ECO:0000313" key="1">
    <source>
        <dbReference type="EMBL" id="MXO57955.1"/>
    </source>
</evidence>
<protein>
    <submittedName>
        <fullName evidence="1">Uncharacterized protein</fullName>
    </submittedName>
</protein>
<name>A0A6I4SQ71_9SPHN</name>
<reference evidence="1 2" key="1">
    <citation type="submission" date="2019-12" db="EMBL/GenBank/DDBJ databases">
        <title>Genomic-based taxomic classification of the family Erythrobacteraceae.</title>
        <authorList>
            <person name="Xu L."/>
        </authorList>
    </citation>
    <scope>NUCLEOTIDE SEQUENCE [LARGE SCALE GENOMIC DNA]</scope>
    <source>
        <strain evidence="1 2">MCCC 1K01500</strain>
    </source>
</reference>
<comment type="caution">
    <text evidence="1">The sequence shown here is derived from an EMBL/GenBank/DDBJ whole genome shotgun (WGS) entry which is preliminary data.</text>
</comment>
<proteinExistence type="predicted"/>
<organism evidence="1 2">
    <name type="scientific">Croceibacterium salegens</name>
    <dbReference type="NCBI Taxonomy" id="1737568"/>
    <lineage>
        <taxon>Bacteria</taxon>
        <taxon>Pseudomonadati</taxon>
        <taxon>Pseudomonadota</taxon>
        <taxon>Alphaproteobacteria</taxon>
        <taxon>Sphingomonadales</taxon>
        <taxon>Erythrobacteraceae</taxon>
        <taxon>Croceibacterium</taxon>
    </lineage>
</organism>
<dbReference type="InterPro" id="IPR015422">
    <property type="entry name" value="PyrdxlP-dep_Trfase_small"/>
</dbReference>
<keyword evidence="2" id="KW-1185">Reference proteome</keyword>
<dbReference type="AlphaFoldDB" id="A0A6I4SQ71"/>
<dbReference type="EMBL" id="WTYM01000014">
    <property type="protein sequence ID" value="MXO57955.1"/>
    <property type="molecule type" value="Genomic_DNA"/>
</dbReference>
<evidence type="ECO:0000313" key="2">
    <source>
        <dbReference type="Proteomes" id="UP000433652"/>
    </source>
</evidence>
<sequence>MFHLTLEGDVEELLLARDRVARETGIWLFGNLKPVEGRAAGRAELSMGTASLALGDEEIAAAIEMLLAPA</sequence>
<accession>A0A6I4SQ71</accession>
<dbReference type="Proteomes" id="UP000433652">
    <property type="component" value="Unassembled WGS sequence"/>
</dbReference>
<dbReference type="Gene3D" id="3.90.1150.10">
    <property type="entry name" value="Aspartate Aminotransferase, domain 1"/>
    <property type="match status" value="1"/>
</dbReference>
<gene>
    <name evidence="1" type="ORF">GRI89_00130</name>
</gene>